<evidence type="ECO:0000313" key="3">
    <source>
        <dbReference type="Proteomes" id="UP000751190"/>
    </source>
</evidence>
<reference evidence="2" key="1">
    <citation type="submission" date="2021-05" db="EMBL/GenBank/DDBJ databases">
        <title>The genome of the haptophyte Pavlova lutheri (Diacronema luteri, Pavlovales) - a model for lipid biosynthesis in eukaryotic algae.</title>
        <authorList>
            <person name="Hulatt C.J."/>
            <person name="Posewitz M.C."/>
        </authorList>
    </citation>
    <scope>NUCLEOTIDE SEQUENCE</scope>
    <source>
        <strain evidence="2">NIVA-4/92</strain>
    </source>
</reference>
<evidence type="ECO:0000256" key="1">
    <source>
        <dbReference type="SAM" id="SignalP"/>
    </source>
</evidence>
<dbReference type="EMBL" id="JAGTXO010000004">
    <property type="protein sequence ID" value="KAG8468700.1"/>
    <property type="molecule type" value="Genomic_DNA"/>
</dbReference>
<accession>A0A8J5Y023</accession>
<feature type="chain" id="PRO_5035212282" evidence="1">
    <location>
        <begin position="19"/>
        <end position="493"/>
    </location>
</feature>
<protein>
    <submittedName>
        <fullName evidence="2">Uncharacterized protein</fullName>
    </submittedName>
</protein>
<dbReference type="Gene3D" id="3.40.50.11350">
    <property type="match status" value="1"/>
</dbReference>
<name>A0A8J5Y023_DIALT</name>
<comment type="caution">
    <text evidence="2">The sequence shown here is derived from an EMBL/GenBank/DDBJ whole genome shotgun (WGS) entry which is preliminary data.</text>
</comment>
<keyword evidence="1" id="KW-0732">Signal</keyword>
<sequence length="493" mass="52286">MFAALLPFALGVPAPAGSDECARRAALAVALAACAGRAAERPQPAALCAADAPTAGALATSLRSALAGVGCSRSALSERERGAVALPAFAPAAAAADGGADARSCAQWRADVQACSAGTVTPASHLCAPGASSQQARAAYAQLARAVFGCAPGTQPRNTLVVHAMHGQSNRLRAYASARALAARTGRLLALVWQRDVHCSSRFEDLFEPPEGLLVLELYDESLFPAAVFRQYNYMRARQGRPSRMRDRVSWLRAGKYELIRDLASDHAHIYVRTAYVLNSRSAGNHRRPLLATRLAESLRALVPSAAVRAHLRAMAPLVRSAHNQSIIGVHVRMVTDVRRDVPGIERLRDSEQGVEAMLGATPYRAACHWQSFARAMESACGGATCTFYVASDDAAAIDGLRQWAARRAHVLLSLSAELLHGCSDGAAGGRSSRGARCQQVALADQLMLARSAFLLTSTWSSFSELVLLWNPGLLRRARSGCAPVVGPLAPTR</sequence>
<keyword evidence="3" id="KW-1185">Reference proteome</keyword>
<dbReference type="Proteomes" id="UP000751190">
    <property type="component" value="Unassembled WGS sequence"/>
</dbReference>
<proteinExistence type="predicted"/>
<dbReference type="OrthoDB" id="10548783at2759"/>
<dbReference type="OMA" id="AMESACG"/>
<gene>
    <name evidence="2" type="ORF">KFE25_013783</name>
</gene>
<dbReference type="AlphaFoldDB" id="A0A8J5Y023"/>
<dbReference type="PANTHER" id="PTHR40743:SF1">
    <property type="entry name" value="POSSIBLE GLYCOSYLTRANSFERASE"/>
    <property type="match status" value="1"/>
</dbReference>
<organism evidence="2 3">
    <name type="scientific">Diacronema lutheri</name>
    <name type="common">Unicellular marine alga</name>
    <name type="synonym">Monochrysis lutheri</name>
    <dbReference type="NCBI Taxonomy" id="2081491"/>
    <lineage>
        <taxon>Eukaryota</taxon>
        <taxon>Haptista</taxon>
        <taxon>Haptophyta</taxon>
        <taxon>Pavlovophyceae</taxon>
        <taxon>Pavlovales</taxon>
        <taxon>Pavlovaceae</taxon>
        <taxon>Diacronema</taxon>
    </lineage>
</organism>
<dbReference type="Gene3D" id="3.40.50.11340">
    <property type="match status" value="1"/>
</dbReference>
<dbReference type="PANTHER" id="PTHR40743">
    <property type="entry name" value="NUCLEOTIDE-DIPHOSPHO-SUGAR TRANSFERASE CONTAINING PROTEIN"/>
    <property type="match status" value="1"/>
</dbReference>
<evidence type="ECO:0000313" key="2">
    <source>
        <dbReference type="EMBL" id="KAG8468700.1"/>
    </source>
</evidence>
<feature type="signal peptide" evidence="1">
    <location>
        <begin position="1"/>
        <end position="18"/>
    </location>
</feature>